<dbReference type="PROSITE" id="PS50866">
    <property type="entry name" value="GOLD"/>
    <property type="match status" value="1"/>
</dbReference>
<evidence type="ECO:0000256" key="1">
    <source>
        <dbReference type="ARBA" id="ARBA00022990"/>
    </source>
</evidence>
<reference evidence="5" key="1">
    <citation type="journal article" date="2013" name="Science">
        <title>Comparative analysis of bat genomes provides insight into the evolution of flight and immunity.</title>
        <authorList>
            <person name="Zhang G."/>
            <person name="Cowled C."/>
            <person name="Shi Z."/>
            <person name="Huang Z."/>
            <person name="Bishop-Lilly K.A."/>
            <person name="Fang X."/>
            <person name="Wynne J.W."/>
            <person name="Xiong Z."/>
            <person name="Baker M.L."/>
            <person name="Zhao W."/>
            <person name="Tachedjian M."/>
            <person name="Zhu Y."/>
            <person name="Zhou P."/>
            <person name="Jiang X."/>
            <person name="Ng J."/>
            <person name="Yang L."/>
            <person name="Wu L."/>
            <person name="Xiao J."/>
            <person name="Feng Y."/>
            <person name="Chen Y."/>
            <person name="Sun X."/>
            <person name="Zhang Y."/>
            <person name="Marsh G.A."/>
            <person name="Crameri G."/>
            <person name="Broder C.C."/>
            <person name="Frey K.G."/>
            <person name="Wang L.F."/>
            <person name="Wang J."/>
        </authorList>
    </citation>
    <scope>NUCLEOTIDE SEQUENCE [LARGE SCALE GENOMIC DNA]</scope>
</reference>
<dbReference type="FunCoup" id="L5JQ64">
    <property type="interactions" value="1854"/>
</dbReference>
<evidence type="ECO:0000313" key="5">
    <source>
        <dbReference type="Proteomes" id="UP000010552"/>
    </source>
</evidence>
<dbReference type="InParanoid" id="L5JQ64"/>
<protein>
    <submittedName>
        <fullName evidence="4">Protein TMED8</fullName>
    </submittedName>
</protein>
<dbReference type="Proteomes" id="UP000010552">
    <property type="component" value="Unassembled WGS sequence"/>
</dbReference>
<feature type="region of interest" description="Disordered" evidence="2">
    <location>
        <begin position="422"/>
        <end position="456"/>
    </location>
</feature>
<dbReference type="Gene3D" id="2.60.120.680">
    <property type="entry name" value="GOLD domain"/>
    <property type="match status" value="1"/>
</dbReference>
<keyword evidence="1" id="KW-0007">Acetylation</keyword>
<dbReference type="SUPFAM" id="SSF101576">
    <property type="entry name" value="Supernatant protein factor (SPF), C-terminal domain"/>
    <property type="match status" value="1"/>
</dbReference>
<feature type="compositionally biased region" description="Low complexity" evidence="2">
    <location>
        <begin position="47"/>
        <end position="60"/>
    </location>
</feature>
<name>L5JQ64_PTEAL</name>
<dbReference type="Pfam" id="PF13897">
    <property type="entry name" value="GOLD_2"/>
    <property type="match status" value="1"/>
</dbReference>
<evidence type="ECO:0000313" key="4">
    <source>
        <dbReference type="EMBL" id="ELK01087.1"/>
    </source>
</evidence>
<dbReference type="eggNOG" id="KOG3878">
    <property type="taxonomic scope" value="Eukaryota"/>
</dbReference>
<gene>
    <name evidence="4" type="ORF">PAL_GLEAN10020688</name>
</gene>
<sequence>MSDPRAAEGPGCWNPEVRRQKAGGVGDGPGVEGSQAAASGTQGRGAGAPAARPQDPAAWRQARRRSAPRSPAERPRLGSSFARRAPVFALALAPSPGPRPPPTPPTYPYPRPWSTLEVIFYSCFEMPWFLPRFLSQISPDGSDRAALPLAPLQHARRSLLRCRPQPSWPRCPHLWLPTRILTFVTGLSLSTRLSTPILVGRLALLCPAPHLAFASQHVGPRLASALSTSEKVGIENEDLENTEVTSPVASACDPESHSSPYRPQMVSPVSEDATEDLQKTPGALVAQALVEQELLHAEMAKHQVPQWPGDIIMIQSEHTGAVDILSADLESADLLGDHRKVSPPLMAPPCIWTFAKMKEFKSKLGKEKNSRLVVKRGEVVTIRVPTHPEGKRVCWEFATDDYDIGFGVYFDWTPVTSTDITVQVSDSSEDEDEDEEEEEEIEDPVPVGDVERGSRSSLRGRYGEVMPVYRRDSHRDVQAGSHDYPGEGIYLLKFDNSYSLLRNKTLYFHIYYTS</sequence>
<accession>L5JQ64</accession>
<dbReference type="InterPro" id="IPR052269">
    <property type="entry name" value="Golgi-PI4KB_interaction"/>
</dbReference>
<evidence type="ECO:0000259" key="3">
    <source>
        <dbReference type="PROSITE" id="PS50866"/>
    </source>
</evidence>
<feature type="region of interest" description="Disordered" evidence="2">
    <location>
        <begin position="239"/>
        <end position="266"/>
    </location>
</feature>
<feature type="compositionally biased region" description="Acidic residues" evidence="2">
    <location>
        <begin position="427"/>
        <end position="443"/>
    </location>
</feature>
<dbReference type="STRING" id="9402.L5JQ64"/>
<keyword evidence="5" id="KW-1185">Reference proteome</keyword>
<feature type="region of interest" description="Disordered" evidence="2">
    <location>
        <begin position="1"/>
        <end position="78"/>
    </location>
</feature>
<dbReference type="EMBL" id="KB031153">
    <property type="protein sequence ID" value="ELK01087.1"/>
    <property type="molecule type" value="Genomic_DNA"/>
</dbReference>
<dbReference type="AlphaFoldDB" id="L5JQ64"/>
<feature type="domain" description="GOLD" evidence="3">
    <location>
        <begin position="348"/>
        <end position="512"/>
    </location>
</feature>
<proteinExistence type="predicted"/>
<dbReference type="InterPro" id="IPR009038">
    <property type="entry name" value="GOLD_dom"/>
</dbReference>
<evidence type="ECO:0000256" key="2">
    <source>
        <dbReference type="SAM" id="MobiDB-lite"/>
    </source>
</evidence>
<dbReference type="PANTHER" id="PTHR22973:SF3">
    <property type="entry name" value="PROTEIN TMED8"/>
    <property type="match status" value="1"/>
</dbReference>
<dbReference type="PANTHER" id="PTHR22973">
    <property type="entry name" value="LD35087P"/>
    <property type="match status" value="1"/>
</dbReference>
<dbReference type="InterPro" id="IPR036598">
    <property type="entry name" value="GOLD_dom_sf"/>
</dbReference>
<organism evidence="4 5">
    <name type="scientific">Pteropus alecto</name>
    <name type="common">Black flying fox</name>
    <dbReference type="NCBI Taxonomy" id="9402"/>
    <lineage>
        <taxon>Eukaryota</taxon>
        <taxon>Metazoa</taxon>
        <taxon>Chordata</taxon>
        <taxon>Craniata</taxon>
        <taxon>Vertebrata</taxon>
        <taxon>Euteleostomi</taxon>
        <taxon>Mammalia</taxon>
        <taxon>Eutheria</taxon>
        <taxon>Laurasiatheria</taxon>
        <taxon>Chiroptera</taxon>
        <taxon>Yinpterochiroptera</taxon>
        <taxon>Pteropodoidea</taxon>
        <taxon>Pteropodidae</taxon>
        <taxon>Pteropodinae</taxon>
        <taxon>Pteropus</taxon>
    </lineage>
</organism>